<dbReference type="WBParaSite" id="RSKR_0000908100.1">
    <property type="protein sequence ID" value="RSKR_0000908100.1"/>
    <property type="gene ID" value="RSKR_0000908100"/>
</dbReference>
<organism evidence="1 2">
    <name type="scientific">Rhabditophanes sp. KR3021</name>
    <dbReference type="NCBI Taxonomy" id="114890"/>
    <lineage>
        <taxon>Eukaryota</taxon>
        <taxon>Metazoa</taxon>
        <taxon>Ecdysozoa</taxon>
        <taxon>Nematoda</taxon>
        <taxon>Chromadorea</taxon>
        <taxon>Rhabditida</taxon>
        <taxon>Tylenchina</taxon>
        <taxon>Panagrolaimomorpha</taxon>
        <taxon>Strongyloidoidea</taxon>
        <taxon>Alloionematidae</taxon>
        <taxon>Rhabditophanes</taxon>
    </lineage>
</organism>
<accession>A0AC35U9S5</accession>
<sequence>MFKLYLIIAFIGFVFGGDFCDRSDCNDHGNCIGLEAFPICFCDINYIGIRCEINLLNKDFLSTDVAMDAPAVSSSAVCTALDCSNQGTCLKIAGNNVCLCHAGFVGADCKEKFTSLLNTDPNGAGATILCTASDCSNNGICVGTKAAFSCMCKIGFTGTRCEKTPYPLCQNSYCSNNGICFGTTEAPFCACNLLYSGKTCDKVAENLCDMSDCSNSGLCTGTKSKYSCLCAPGYSGARCETPLLAGPLGDLGFCDLKTCNGNGLCFGTKLFPTCICNLGYLGLRCEIEPLCNSLLQCNGQICLGTFKNPICACSIGFTGTHCENKLF</sequence>
<reference evidence="2" key="1">
    <citation type="submission" date="2016-11" db="UniProtKB">
        <authorList>
            <consortium name="WormBaseParasite"/>
        </authorList>
    </citation>
    <scope>IDENTIFICATION</scope>
    <source>
        <strain evidence="2">KR3021</strain>
    </source>
</reference>
<dbReference type="Proteomes" id="UP000095286">
    <property type="component" value="Unplaced"/>
</dbReference>
<proteinExistence type="predicted"/>
<name>A0AC35U9S5_9BILA</name>
<evidence type="ECO:0000313" key="1">
    <source>
        <dbReference type="Proteomes" id="UP000095286"/>
    </source>
</evidence>
<protein>
    <submittedName>
        <fullName evidence="2">EGF-like domain-containing protein</fullName>
    </submittedName>
</protein>
<evidence type="ECO:0000313" key="2">
    <source>
        <dbReference type="WBParaSite" id="RSKR_0000908100.1"/>
    </source>
</evidence>